<keyword evidence="3" id="KW-0808">Transferase</keyword>
<dbReference type="Pfam" id="PF00534">
    <property type="entry name" value="Glycos_transf_1"/>
    <property type="match status" value="1"/>
</dbReference>
<dbReference type="RefSeq" id="WP_195169836.1">
    <property type="nucleotide sequence ID" value="NZ_CP062983.1"/>
</dbReference>
<dbReference type="KEGG" id="pmet:G4Y79_19040"/>
<dbReference type="PANTHER" id="PTHR45947">
    <property type="entry name" value="SULFOQUINOVOSYL TRANSFERASE SQD2"/>
    <property type="match status" value="1"/>
</dbReference>
<evidence type="ECO:0000259" key="1">
    <source>
        <dbReference type="Pfam" id="PF00534"/>
    </source>
</evidence>
<accession>A0A7S8ICP3</accession>
<dbReference type="AlphaFoldDB" id="A0A7S8ICP3"/>
<gene>
    <name evidence="3" type="ORF">G4Y79_19040</name>
</gene>
<evidence type="ECO:0000259" key="2">
    <source>
        <dbReference type="Pfam" id="PF13439"/>
    </source>
</evidence>
<sequence length="457" mass="50877">MADHRVRQLFAARYTAQGADLYGEYDLVDPNYAKYPPAPVQRVAVLTEAFLPKVDGVSKTTYLTIRYLQETGREVLVFAPDTSIPRVGDSEVIALPSLSVPRAPETRMALPSPMVVKRIEEFQPDLIHLCSPAFMTVNGMAAGRYLNIPVVANYQTDLPGYAKRYGAPMLATPVRLWLRYLHNGCHINLVPTEMVRNDLQSYGFRRLRVWGRGVNTERFHPSFKSAAMRERLLNGRDPDSLLIIYVGRLAYEKCVDQLIEVAKVPGVALTIIGDGATREELETLFAGTNTHFTGYMVGDELSQAFASADAFFFPGPNETFGQVVQEAMASAITCVVTSEGAVSALVNHGETGLICEHEPEAFAEAARQLAENRDWAIEMGQKGYELVRERPWAAIMNQLERHYAEAQMLSQRYLHHFGTSHYANAITLTGYFPRVRPFSDGQSNAETDSNSTQRTAS</sequence>
<name>A0A7S8ICP3_9CHLR</name>
<dbReference type="EMBL" id="CP062983">
    <property type="protein sequence ID" value="QPC81765.1"/>
    <property type="molecule type" value="Genomic_DNA"/>
</dbReference>
<feature type="domain" description="Glycosyltransferase subfamily 4-like N-terminal" evidence="2">
    <location>
        <begin position="54"/>
        <end position="218"/>
    </location>
</feature>
<dbReference type="CDD" id="cd03814">
    <property type="entry name" value="GT4-like"/>
    <property type="match status" value="1"/>
</dbReference>
<dbReference type="InterPro" id="IPR001296">
    <property type="entry name" value="Glyco_trans_1"/>
</dbReference>
<proteinExistence type="predicted"/>
<protein>
    <submittedName>
        <fullName evidence="3">Glycosyltransferase family 1 protein</fullName>
    </submittedName>
</protein>
<dbReference type="Proteomes" id="UP000594468">
    <property type="component" value="Chromosome"/>
</dbReference>
<dbReference type="SUPFAM" id="SSF53756">
    <property type="entry name" value="UDP-Glycosyltransferase/glycogen phosphorylase"/>
    <property type="match status" value="1"/>
</dbReference>
<dbReference type="Pfam" id="PF13439">
    <property type="entry name" value="Glyco_transf_4"/>
    <property type="match status" value="1"/>
</dbReference>
<dbReference type="InterPro" id="IPR028098">
    <property type="entry name" value="Glyco_trans_4-like_N"/>
</dbReference>
<evidence type="ECO:0000313" key="3">
    <source>
        <dbReference type="EMBL" id="QPC81765.1"/>
    </source>
</evidence>
<dbReference type="InterPro" id="IPR050194">
    <property type="entry name" value="Glycosyltransferase_grp1"/>
</dbReference>
<dbReference type="PANTHER" id="PTHR45947:SF3">
    <property type="entry name" value="SULFOQUINOVOSYL TRANSFERASE SQD2"/>
    <property type="match status" value="1"/>
</dbReference>
<dbReference type="GO" id="GO:0016758">
    <property type="term" value="F:hexosyltransferase activity"/>
    <property type="evidence" value="ECO:0007669"/>
    <property type="project" value="TreeGrafter"/>
</dbReference>
<feature type="domain" description="Glycosyl transferase family 1" evidence="1">
    <location>
        <begin position="235"/>
        <end position="385"/>
    </location>
</feature>
<organism evidence="3 4">
    <name type="scientific">Phototrophicus methaneseepsis</name>
    <dbReference type="NCBI Taxonomy" id="2710758"/>
    <lineage>
        <taxon>Bacteria</taxon>
        <taxon>Bacillati</taxon>
        <taxon>Chloroflexota</taxon>
        <taxon>Candidatus Thermofontia</taxon>
        <taxon>Phototrophicales</taxon>
        <taxon>Phototrophicaceae</taxon>
        <taxon>Phototrophicus</taxon>
    </lineage>
</organism>
<dbReference type="Gene3D" id="3.40.50.2000">
    <property type="entry name" value="Glycogen Phosphorylase B"/>
    <property type="match status" value="2"/>
</dbReference>
<reference evidence="3 4" key="1">
    <citation type="submission" date="2020-02" db="EMBL/GenBank/DDBJ databases">
        <authorList>
            <person name="Zheng R.K."/>
            <person name="Sun C.M."/>
        </authorList>
    </citation>
    <scope>NUCLEOTIDE SEQUENCE [LARGE SCALE GENOMIC DNA]</scope>
    <source>
        <strain evidence="4">rifampicinis</strain>
    </source>
</reference>
<keyword evidence="4" id="KW-1185">Reference proteome</keyword>
<evidence type="ECO:0000313" key="4">
    <source>
        <dbReference type="Proteomes" id="UP000594468"/>
    </source>
</evidence>